<gene>
    <name evidence="4" type="ORF">CDD82_1249</name>
</gene>
<evidence type="ECO:0000313" key="4">
    <source>
        <dbReference type="EMBL" id="PHH67640.1"/>
    </source>
</evidence>
<dbReference type="Gene3D" id="3.40.50.150">
    <property type="entry name" value="Vaccinia Virus protein VP39"/>
    <property type="match status" value="1"/>
</dbReference>
<dbReference type="Proteomes" id="UP000224854">
    <property type="component" value="Unassembled WGS sequence"/>
</dbReference>
<dbReference type="Pfam" id="PF08241">
    <property type="entry name" value="Methyltransf_11"/>
    <property type="match status" value="1"/>
</dbReference>
<dbReference type="EMBL" id="NJEU01001365">
    <property type="protein sequence ID" value="PHH67640.1"/>
    <property type="molecule type" value="Genomic_DNA"/>
</dbReference>
<keyword evidence="5" id="KW-1185">Reference proteome</keyword>
<evidence type="ECO:0000259" key="3">
    <source>
        <dbReference type="Pfam" id="PF08241"/>
    </source>
</evidence>
<accession>A0A2C5YJG8</accession>
<dbReference type="GO" id="GO:0002098">
    <property type="term" value="P:tRNA wobble uridine modification"/>
    <property type="evidence" value="ECO:0007669"/>
    <property type="project" value="TreeGrafter"/>
</dbReference>
<dbReference type="PANTHER" id="PTHR13069:SF21">
    <property type="entry name" value="ALKYLATED DNA REPAIR PROTEIN ALKB HOMOLOG 8"/>
    <property type="match status" value="1"/>
</dbReference>
<dbReference type="GO" id="GO:0030488">
    <property type="term" value="P:tRNA methylation"/>
    <property type="evidence" value="ECO:0007669"/>
    <property type="project" value="TreeGrafter"/>
</dbReference>
<keyword evidence="2" id="KW-0808">Transferase</keyword>
<organism evidence="4 5">
    <name type="scientific">Ophiocordyceps australis</name>
    <dbReference type="NCBI Taxonomy" id="1399860"/>
    <lineage>
        <taxon>Eukaryota</taxon>
        <taxon>Fungi</taxon>
        <taxon>Dikarya</taxon>
        <taxon>Ascomycota</taxon>
        <taxon>Pezizomycotina</taxon>
        <taxon>Sordariomycetes</taxon>
        <taxon>Hypocreomycetidae</taxon>
        <taxon>Hypocreales</taxon>
        <taxon>Ophiocordycipitaceae</taxon>
        <taxon>Ophiocordyceps</taxon>
    </lineage>
</organism>
<name>A0A2C5YJG8_9HYPO</name>
<proteinExistence type="predicted"/>
<dbReference type="CDD" id="cd02440">
    <property type="entry name" value="AdoMet_MTases"/>
    <property type="match status" value="1"/>
</dbReference>
<sequence>MVTNDCPALLDQEPALPEAQEAYEDTHVHAVYEAIAPHFSSTRHKPWPLVTSFLLSQQPGSIGLDIGCGNGKYHNVNPSLHLLASDRSASLARLACAHQHQHRADVAVADLLSLPYRASAVDFVISIAVVHHLSTRARRRDAIAALLACLRPSPQARALIYVWALEQASSRRGWDNGSPQDALVPWVMRAQGAPQATYQRYYHLYRQGELDDDVRAAGGTIIDSGYERDNWWVVCSRLSAG</sequence>
<dbReference type="OrthoDB" id="271595at2759"/>
<feature type="domain" description="Methyltransferase type 11" evidence="3">
    <location>
        <begin position="64"/>
        <end position="152"/>
    </location>
</feature>
<comment type="caution">
    <text evidence="4">The sequence shown here is derived from an EMBL/GenBank/DDBJ whole genome shotgun (WGS) entry which is preliminary data.</text>
</comment>
<dbReference type="GO" id="GO:0005634">
    <property type="term" value="C:nucleus"/>
    <property type="evidence" value="ECO:0007669"/>
    <property type="project" value="TreeGrafter"/>
</dbReference>
<dbReference type="InterPro" id="IPR029063">
    <property type="entry name" value="SAM-dependent_MTases_sf"/>
</dbReference>
<dbReference type="GO" id="GO:0106335">
    <property type="term" value="F:tRNA (5-carboxymethyluridine(34)-5-O)-methyltransferase activity"/>
    <property type="evidence" value="ECO:0007669"/>
    <property type="project" value="TreeGrafter"/>
</dbReference>
<dbReference type="PANTHER" id="PTHR13069">
    <property type="entry name" value="ALKYLATED DNA REPAIR PROTEIN ALKB HOMOLOG 8"/>
    <property type="match status" value="1"/>
</dbReference>
<dbReference type="GO" id="GO:0008757">
    <property type="term" value="F:S-adenosylmethionine-dependent methyltransferase activity"/>
    <property type="evidence" value="ECO:0007669"/>
    <property type="project" value="InterPro"/>
</dbReference>
<dbReference type="GO" id="GO:0005737">
    <property type="term" value="C:cytoplasm"/>
    <property type="evidence" value="ECO:0007669"/>
    <property type="project" value="TreeGrafter"/>
</dbReference>
<protein>
    <recommendedName>
        <fullName evidence="3">Methyltransferase type 11 domain-containing protein</fullName>
    </recommendedName>
</protein>
<dbReference type="InterPro" id="IPR051422">
    <property type="entry name" value="AlkB_tRNA_MeTrf/Diox"/>
</dbReference>
<reference evidence="4 5" key="1">
    <citation type="submission" date="2017-06" db="EMBL/GenBank/DDBJ databases">
        <title>Ant-infecting Ophiocordyceps genomes reveal a high diversity of potential behavioral manipulation genes and a possible major role for enterotoxins.</title>
        <authorList>
            <person name="De Bekker C."/>
            <person name="Evans H.C."/>
            <person name="Brachmann A."/>
            <person name="Hughes D.P."/>
        </authorList>
    </citation>
    <scope>NUCLEOTIDE SEQUENCE [LARGE SCALE GENOMIC DNA]</scope>
    <source>
        <strain evidence="4 5">1348a</strain>
    </source>
</reference>
<keyword evidence="1" id="KW-0489">Methyltransferase</keyword>
<dbReference type="InterPro" id="IPR013216">
    <property type="entry name" value="Methyltransf_11"/>
</dbReference>
<evidence type="ECO:0000256" key="1">
    <source>
        <dbReference type="ARBA" id="ARBA00022603"/>
    </source>
</evidence>
<dbReference type="GO" id="GO:0000049">
    <property type="term" value="F:tRNA binding"/>
    <property type="evidence" value="ECO:0007669"/>
    <property type="project" value="TreeGrafter"/>
</dbReference>
<evidence type="ECO:0000313" key="5">
    <source>
        <dbReference type="Proteomes" id="UP000224854"/>
    </source>
</evidence>
<dbReference type="AlphaFoldDB" id="A0A2C5YJG8"/>
<evidence type="ECO:0000256" key="2">
    <source>
        <dbReference type="ARBA" id="ARBA00022679"/>
    </source>
</evidence>
<dbReference type="SUPFAM" id="SSF53335">
    <property type="entry name" value="S-adenosyl-L-methionine-dependent methyltransferases"/>
    <property type="match status" value="1"/>
</dbReference>